<dbReference type="AlphaFoldDB" id="A0A5B7E8R5"/>
<dbReference type="Proteomes" id="UP000324222">
    <property type="component" value="Unassembled WGS sequence"/>
</dbReference>
<keyword evidence="2" id="KW-1185">Reference proteome</keyword>
<sequence>MQHPRQLLRKVCVAVHQQPLSSIRVLFLLVLLTLSPTKCLTNHFTSKISISNSGQVYFYVATPETPLSWVLVNLPSRLSVVSIGSSSASMLSVSSSCGGRSGGFS</sequence>
<gene>
    <name evidence="1" type="ORF">E2C01_022374</name>
</gene>
<dbReference type="EMBL" id="VSRR010002024">
    <property type="protein sequence ID" value="MPC29154.1"/>
    <property type="molecule type" value="Genomic_DNA"/>
</dbReference>
<evidence type="ECO:0000313" key="2">
    <source>
        <dbReference type="Proteomes" id="UP000324222"/>
    </source>
</evidence>
<protein>
    <submittedName>
        <fullName evidence="1">Uncharacterized protein</fullName>
    </submittedName>
</protein>
<evidence type="ECO:0000313" key="1">
    <source>
        <dbReference type="EMBL" id="MPC29154.1"/>
    </source>
</evidence>
<name>A0A5B7E8R5_PORTR</name>
<accession>A0A5B7E8R5</accession>
<comment type="caution">
    <text evidence="1">The sequence shown here is derived from an EMBL/GenBank/DDBJ whole genome shotgun (WGS) entry which is preliminary data.</text>
</comment>
<reference evidence="1 2" key="1">
    <citation type="submission" date="2019-05" db="EMBL/GenBank/DDBJ databases">
        <title>Another draft genome of Portunus trituberculatus and its Hox gene families provides insights of decapod evolution.</title>
        <authorList>
            <person name="Jeong J.-H."/>
            <person name="Song I."/>
            <person name="Kim S."/>
            <person name="Choi T."/>
            <person name="Kim D."/>
            <person name="Ryu S."/>
            <person name="Kim W."/>
        </authorList>
    </citation>
    <scope>NUCLEOTIDE SEQUENCE [LARGE SCALE GENOMIC DNA]</scope>
    <source>
        <tissue evidence="1">Muscle</tissue>
    </source>
</reference>
<proteinExistence type="predicted"/>
<organism evidence="1 2">
    <name type="scientific">Portunus trituberculatus</name>
    <name type="common">Swimming crab</name>
    <name type="synonym">Neptunus trituberculatus</name>
    <dbReference type="NCBI Taxonomy" id="210409"/>
    <lineage>
        <taxon>Eukaryota</taxon>
        <taxon>Metazoa</taxon>
        <taxon>Ecdysozoa</taxon>
        <taxon>Arthropoda</taxon>
        <taxon>Crustacea</taxon>
        <taxon>Multicrustacea</taxon>
        <taxon>Malacostraca</taxon>
        <taxon>Eumalacostraca</taxon>
        <taxon>Eucarida</taxon>
        <taxon>Decapoda</taxon>
        <taxon>Pleocyemata</taxon>
        <taxon>Brachyura</taxon>
        <taxon>Eubrachyura</taxon>
        <taxon>Portunoidea</taxon>
        <taxon>Portunidae</taxon>
        <taxon>Portuninae</taxon>
        <taxon>Portunus</taxon>
    </lineage>
</organism>